<dbReference type="PANTHER" id="PTHR15670">
    <property type="entry name" value="RHO GTPASE ACTIVATING PROTEIN 11A"/>
    <property type="match status" value="1"/>
</dbReference>
<accession>A0A7L0W5B3</accession>
<keyword evidence="4" id="KW-1185">Reference proteome</keyword>
<evidence type="ECO:0000313" key="3">
    <source>
        <dbReference type="EMBL" id="NXL86655.1"/>
    </source>
</evidence>
<proteinExistence type="predicted"/>
<dbReference type="Proteomes" id="UP000562322">
    <property type="component" value="Unassembled WGS sequence"/>
</dbReference>
<dbReference type="Pfam" id="PF00620">
    <property type="entry name" value="RhoGAP"/>
    <property type="match status" value="1"/>
</dbReference>
<dbReference type="InterPro" id="IPR042869">
    <property type="entry name" value="ARHGAP11A/B"/>
</dbReference>
<dbReference type="InterPro" id="IPR008936">
    <property type="entry name" value="Rho_GTPase_activation_prot"/>
</dbReference>
<feature type="region of interest" description="Disordered" evidence="1">
    <location>
        <begin position="311"/>
        <end position="337"/>
    </location>
</feature>
<dbReference type="SMART" id="SM00324">
    <property type="entry name" value="RhoGAP"/>
    <property type="match status" value="1"/>
</dbReference>
<reference evidence="3 4" key="1">
    <citation type="submission" date="2019-09" db="EMBL/GenBank/DDBJ databases">
        <title>Bird 10,000 Genomes (B10K) Project - Family phase.</title>
        <authorList>
            <person name="Zhang G."/>
        </authorList>
    </citation>
    <scope>NUCLEOTIDE SEQUENCE [LARGE SCALE GENOMIC DNA]</scope>
    <source>
        <strain evidence="3">B10K-DU-001-39</strain>
        <tissue evidence="3">Muscle</tissue>
    </source>
</reference>
<organism evidence="3 4">
    <name type="scientific">Alectura lathami</name>
    <name type="common">Australian brush turkey</name>
    <dbReference type="NCBI Taxonomy" id="81907"/>
    <lineage>
        <taxon>Eukaryota</taxon>
        <taxon>Metazoa</taxon>
        <taxon>Chordata</taxon>
        <taxon>Craniata</taxon>
        <taxon>Vertebrata</taxon>
        <taxon>Euteleostomi</taxon>
        <taxon>Archelosauria</taxon>
        <taxon>Archosauria</taxon>
        <taxon>Dinosauria</taxon>
        <taxon>Saurischia</taxon>
        <taxon>Theropoda</taxon>
        <taxon>Coelurosauria</taxon>
        <taxon>Aves</taxon>
        <taxon>Neognathae</taxon>
        <taxon>Galloanserae</taxon>
        <taxon>Galliformes</taxon>
        <taxon>Megapodiidae</taxon>
        <taxon>Alectura</taxon>
    </lineage>
</organism>
<feature type="region of interest" description="Disordered" evidence="1">
    <location>
        <begin position="698"/>
        <end position="721"/>
    </location>
</feature>
<feature type="region of interest" description="Disordered" evidence="1">
    <location>
        <begin position="219"/>
        <end position="238"/>
    </location>
</feature>
<dbReference type="GO" id="GO:0007165">
    <property type="term" value="P:signal transduction"/>
    <property type="evidence" value="ECO:0007669"/>
    <property type="project" value="InterPro"/>
</dbReference>
<dbReference type="OrthoDB" id="410651at2759"/>
<sequence>GKIFGISFHALPQSLVPEYGYVPSFLVDACEYLEEHVHTEGLFRKSGSLVRLKALKSKLDQGENCLSAALPCDVAGLLKQFFRELPEPILPPHLQEGLLKAQQLGNEKKTATVLLSCLMADRTIEALRYFFNFLRTVSLRSNENRMDSSNLAVIFAPNLLHSNENEKMSASTEKKIRLQAAVVQTFIDHAEEIGQVPEFILEKIPAMLGVDAFQSTPSLRGYEDSENESPSECKRRRHRSVGVLSAVTPVVLTPSIKRKLPADCSQGLSSKKRRSFKHSFAFELLPSSIFNSSSTPASVQLEGSPCVSLESSQTSLSPSTCGENHLSSTGNRRSKRLASKKLYRAESGKTGCFSPKISRKEMVRRSLRLKFGLGKSSRDVNVASGCAVGNRSENIGRRLASQQGLESRAECAKRGVFFSPCISEKVHKKGSKNVSKSEENLLTPKCHDNVVCRMSWNSPTVTDSQEISSSEGTLLGHPETGNGSSESAFVFGKPPVAPDEYRLTAEDQQDNRLKLPEEESNLTAETLLKVKQAFSATGSSLHNLVADTKSSFSGVTGERLKETLCLTGLSPDKELGAEDLSQSLANVGSRELFHQQNQSYAIDKQQPKEDEMETMEKRSFRTSIEIELQVQKLGVRNVMELPVPREQAKEGSLTVQNSLSKDSLNKLDSFGRKEETELTHLETAESCAVKCCNSEATAKPSGAGQLPASQLPKSGNEVGNQCLQSETNDKTLTKTSAVPDHGKVSDHIQWFNKLSLNDPSSASKTKPPLKFQRTPVRQSVRRMNSLLEANRRSISSQLVKAHNVGSPLIKSLSCDSALSSCPDKPSKNPMALSLRSESTYDQVSTSHSQLDLTSKPCCRRPNPLDKPDVSVRTAGMCKQKVTVPPSKSVLEDLTNHKAVKSSLKVSTDVKSPDFSPEKSTITRSAPGKEKLRYRGSPKNPISKVKLLPAAKPVDL</sequence>
<evidence type="ECO:0000313" key="4">
    <source>
        <dbReference type="Proteomes" id="UP000562322"/>
    </source>
</evidence>
<feature type="region of interest" description="Disordered" evidence="1">
    <location>
        <begin position="902"/>
        <end position="955"/>
    </location>
</feature>
<feature type="region of interest" description="Disordered" evidence="1">
    <location>
        <begin position="460"/>
        <end position="491"/>
    </location>
</feature>
<feature type="compositionally biased region" description="Low complexity" evidence="1">
    <location>
        <begin position="311"/>
        <end position="320"/>
    </location>
</feature>
<feature type="compositionally biased region" description="Polar residues" evidence="1">
    <location>
        <begin position="707"/>
        <end position="721"/>
    </location>
</feature>
<feature type="region of interest" description="Disordered" evidence="1">
    <location>
        <begin position="820"/>
        <end position="870"/>
    </location>
</feature>
<feature type="compositionally biased region" description="Polar residues" evidence="1">
    <location>
        <begin position="460"/>
        <end position="472"/>
    </location>
</feature>
<dbReference type="EMBL" id="VXAV01003605">
    <property type="protein sequence ID" value="NXL86655.1"/>
    <property type="molecule type" value="Genomic_DNA"/>
</dbReference>
<dbReference type="InterPro" id="IPR000198">
    <property type="entry name" value="RhoGAP_dom"/>
</dbReference>
<evidence type="ECO:0000256" key="1">
    <source>
        <dbReference type="SAM" id="MobiDB-lite"/>
    </source>
</evidence>
<feature type="non-terminal residue" evidence="3">
    <location>
        <position position="955"/>
    </location>
</feature>
<dbReference type="PROSITE" id="PS50238">
    <property type="entry name" value="RHOGAP"/>
    <property type="match status" value="1"/>
</dbReference>
<feature type="non-terminal residue" evidence="3">
    <location>
        <position position="1"/>
    </location>
</feature>
<dbReference type="Gene3D" id="1.10.555.10">
    <property type="entry name" value="Rho GTPase activation protein"/>
    <property type="match status" value="1"/>
</dbReference>
<dbReference type="AlphaFoldDB" id="A0A7L0W5B3"/>
<dbReference type="CDD" id="cd04394">
    <property type="entry name" value="RhoGAP-ARHGAP11A"/>
    <property type="match status" value="1"/>
</dbReference>
<name>A0A7L0W5B3_ALELA</name>
<feature type="compositionally biased region" description="Polar residues" evidence="1">
    <location>
        <begin position="835"/>
        <end position="852"/>
    </location>
</feature>
<comment type="caution">
    <text evidence="3">The sequence shown here is derived from an EMBL/GenBank/DDBJ whole genome shotgun (WGS) entry which is preliminary data.</text>
</comment>
<dbReference type="GO" id="GO:0005096">
    <property type="term" value="F:GTPase activator activity"/>
    <property type="evidence" value="ECO:0007669"/>
    <property type="project" value="TreeGrafter"/>
</dbReference>
<dbReference type="SUPFAM" id="SSF48350">
    <property type="entry name" value="GTPase activation domain, GAP"/>
    <property type="match status" value="1"/>
</dbReference>
<evidence type="ECO:0000259" key="2">
    <source>
        <dbReference type="PROSITE" id="PS50238"/>
    </source>
</evidence>
<gene>
    <name evidence="3" type="primary">Arhgap11a</name>
    <name evidence="3" type="ORF">ALELAT_R01003</name>
</gene>
<protein>
    <submittedName>
        <fullName evidence="3">RHGBA protein</fullName>
    </submittedName>
</protein>
<feature type="compositionally biased region" description="Polar residues" evidence="1">
    <location>
        <begin position="321"/>
        <end position="331"/>
    </location>
</feature>
<feature type="domain" description="Rho-GAP" evidence="2">
    <location>
        <begin position="6"/>
        <end position="194"/>
    </location>
</feature>
<dbReference type="PANTHER" id="PTHR15670:SF4">
    <property type="entry name" value="RHO GTPASE-ACTIVATING PROTEIN 11A"/>
    <property type="match status" value="1"/>
</dbReference>